<gene>
    <name evidence="2" type="ORF">AFUS01_LOCUS11395</name>
</gene>
<dbReference type="SMART" id="SM00516">
    <property type="entry name" value="SEC14"/>
    <property type="match status" value="1"/>
</dbReference>
<dbReference type="InterPro" id="IPR001251">
    <property type="entry name" value="CRAL-TRIO_dom"/>
</dbReference>
<accession>A0A8J2P1P0</accession>
<dbReference type="EMBL" id="CAJVCH010087553">
    <property type="protein sequence ID" value="CAG7722236.1"/>
    <property type="molecule type" value="Genomic_DNA"/>
</dbReference>
<feature type="domain" description="CRAL-TRIO" evidence="1">
    <location>
        <begin position="9"/>
        <end position="186"/>
    </location>
</feature>
<dbReference type="AlphaFoldDB" id="A0A8J2P1P0"/>
<dbReference type="CDD" id="cd00170">
    <property type="entry name" value="SEC14"/>
    <property type="match status" value="1"/>
</dbReference>
<evidence type="ECO:0000259" key="1">
    <source>
        <dbReference type="PROSITE" id="PS50191"/>
    </source>
</evidence>
<dbReference type="PROSITE" id="PS50191">
    <property type="entry name" value="CRAL_TRIO"/>
    <property type="match status" value="1"/>
</dbReference>
<comment type="caution">
    <text evidence="2">The sequence shown here is derived from an EMBL/GenBank/DDBJ whole genome shotgun (WGS) entry which is preliminary data.</text>
</comment>
<name>A0A8J2P1P0_9HEXA</name>
<dbReference type="PANTHER" id="PTHR23324">
    <property type="entry name" value="SEC14 RELATED PROTEIN"/>
    <property type="match status" value="1"/>
</dbReference>
<reference evidence="2" key="1">
    <citation type="submission" date="2021-06" db="EMBL/GenBank/DDBJ databases">
        <authorList>
            <person name="Hodson N. C."/>
            <person name="Mongue J. A."/>
            <person name="Jaron S. K."/>
        </authorList>
    </citation>
    <scope>NUCLEOTIDE SEQUENCE</scope>
</reference>
<dbReference type="PANTHER" id="PTHR23324:SF83">
    <property type="entry name" value="SEC14-LIKE PROTEIN 2"/>
    <property type="match status" value="1"/>
</dbReference>
<sequence>MINLTTWDAPSELKALFPYYLAGFDYDQRPVWVLEAGKLDFRRVVEPGEESLATAKRYLFQAIFNIIRSFLEADSGDKEVRKALIILDMEGFNLKQVNSAPTFAVFTELFAKYWDLLLAIIDNIVVLNANYVTKIAYDILRPVLGQLLERVDLYGSNKNTWVPRLIKLMPVEIIPPWYGGREDFKPLRVFG</sequence>
<evidence type="ECO:0000313" key="2">
    <source>
        <dbReference type="EMBL" id="CAG7722236.1"/>
    </source>
</evidence>
<dbReference type="InterPro" id="IPR051064">
    <property type="entry name" value="SEC14/CRAL-TRIO_domain"/>
</dbReference>
<dbReference type="GO" id="GO:0005737">
    <property type="term" value="C:cytoplasm"/>
    <property type="evidence" value="ECO:0007669"/>
    <property type="project" value="TreeGrafter"/>
</dbReference>
<keyword evidence="3" id="KW-1185">Reference proteome</keyword>
<dbReference type="Proteomes" id="UP000708208">
    <property type="component" value="Unassembled WGS sequence"/>
</dbReference>
<dbReference type="Pfam" id="PF00650">
    <property type="entry name" value="CRAL_TRIO"/>
    <property type="match status" value="1"/>
</dbReference>
<protein>
    <recommendedName>
        <fullName evidence="1">CRAL-TRIO domain-containing protein</fullName>
    </recommendedName>
</protein>
<proteinExistence type="predicted"/>
<evidence type="ECO:0000313" key="3">
    <source>
        <dbReference type="Proteomes" id="UP000708208"/>
    </source>
</evidence>
<organism evidence="2 3">
    <name type="scientific">Allacma fusca</name>
    <dbReference type="NCBI Taxonomy" id="39272"/>
    <lineage>
        <taxon>Eukaryota</taxon>
        <taxon>Metazoa</taxon>
        <taxon>Ecdysozoa</taxon>
        <taxon>Arthropoda</taxon>
        <taxon>Hexapoda</taxon>
        <taxon>Collembola</taxon>
        <taxon>Symphypleona</taxon>
        <taxon>Sminthuridae</taxon>
        <taxon>Allacma</taxon>
    </lineage>
</organism>